<dbReference type="Gene3D" id="2.40.30.200">
    <property type="match status" value="1"/>
</dbReference>
<feature type="domain" description="Siphovirus-type tail component RIFT-related" evidence="1">
    <location>
        <begin position="32"/>
        <end position="126"/>
    </location>
</feature>
<keyword evidence="4" id="KW-1185">Reference proteome</keyword>
<evidence type="ECO:0000259" key="1">
    <source>
        <dbReference type="Pfam" id="PF05709"/>
    </source>
</evidence>
<reference evidence="3" key="1">
    <citation type="submission" date="2020-02" db="EMBL/GenBank/DDBJ databases">
        <title>Bacillus sedimentmangrovi sp. nov., isolated from sediment of the mangrove ecosystem.</title>
        <authorList>
            <person name="Liu G."/>
        </authorList>
    </citation>
    <scope>NUCLEOTIDE SEQUENCE [LARGE SCALE GENOMIC DNA]</scope>
    <source>
        <strain evidence="3">SgZ-7</strain>
    </source>
</reference>
<dbReference type="Pfam" id="PF22768">
    <property type="entry name" value="SPP1_Dit"/>
    <property type="match status" value="1"/>
</dbReference>
<dbReference type="Gene3D" id="2.60.120.860">
    <property type="match status" value="1"/>
</dbReference>
<evidence type="ECO:0000313" key="4">
    <source>
        <dbReference type="Proteomes" id="UP000481621"/>
    </source>
</evidence>
<comment type="caution">
    <text evidence="3">The sequence shown here is derived from an EMBL/GenBank/DDBJ whole genome shotgun (WGS) entry which is preliminary data.</text>
</comment>
<dbReference type="Proteomes" id="UP000481621">
    <property type="component" value="Unassembled WGS sequence"/>
</dbReference>
<name>A0A6B3TMD5_9BACI</name>
<organism evidence="3 4">
    <name type="scientific">Neobacillus thermocopriae</name>
    <dbReference type="NCBI Taxonomy" id="1215031"/>
    <lineage>
        <taxon>Bacteria</taxon>
        <taxon>Bacillati</taxon>
        <taxon>Bacillota</taxon>
        <taxon>Bacilli</taxon>
        <taxon>Bacillales</taxon>
        <taxon>Bacillaceae</taxon>
        <taxon>Neobacillus</taxon>
    </lineage>
</organism>
<proteinExistence type="predicted"/>
<feature type="domain" description="Siphovirus-type tail component C-terminal" evidence="2">
    <location>
        <begin position="398"/>
        <end position="477"/>
    </location>
</feature>
<accession>A0A6B3TMD5</accession>
<dbReference type="NCBIfam" id="TIGR01633">
    <property type="entry name" value="phi3626_gp14_N"/>
    <property type="match status" value="1"/>
</dbReference>
<protein>
    <submittedName>
        <fullName evidence="3">Phage tail family protein</fullName>
    </submittedName>
</protein>
<evidence type="ECO:0000259" key="2">
    <source>
        <dbReference type="Pfam" id="PF22768"/>
    </source>
</evidence>
<dbReference type="InterPro" id="IPR006520">
    <property type="entry name" value="Dit_BPSPP_N"/>
</dbReference>
<dbReference type="Pfam" id="PF05709">
    <property type="entry name" value="Sipho_tail"/>
    <property type="match status" value="1"/>
</dbReference>
<dbReference type="RefSeq" id="WP_163249892.1">
    <property type="nucleotide sequence ID" value="NZ_JAAIUV010000001.1"/>
</dbReference>
<gene>
    <name evidence="3" type="ORF">G4Z05_00440</name>
</gene>
<sequence length="478" mass="54053">MRQVIYSFSFNGKRKDYLYCDDERKGKRQIYNIKRNLLYIPGKVGAFLTSTNTDIKIIEQPVFIKASNKEELQKLKDDLATWLITAKPEELIFDDEPDRIYYAVVDGQLEIEDFDGGGEGLITFICPDPYKYGPEQTASFSDAGTVNVIGSVETYPVIKVEVKQDTTYLAVSDGENINLIGTPTEVTQQPYEPETRIFWHQCNTTVGWTGTSTIEGGTNKGTLKSNGYAFYTDDYGTDTGWHGPALKASLGSTLQDFKIDVLITQKGKSGQTGSIEIDALDVNNRIVCKFLMTKRSAGSQANWARLRAGNDAKGHDIINERGDYEWVWANFDGILRITRKGNVWTAYVAQIDNKGQHHSRRLKEWHDTNNLYTAPIGQIQVQLWQYGSVPTTDQRIQDIKVFKLNNGTENQVPYVARVGDIVEFDHVNDIIRRNGEDITKEKAFIGDYFPLKPGANAVVVEPADAVLTTEVRWRDRWR</sequence>
<dbReference type="InterPro" id="IPR054738">
    <property type="entry name" value="Siphovirus-type_tail_C"/>
</dbReference>
<dbReference type="EMBL" id="JAAIUV010000001">
    <property type="protein sequence ID" value="NEX77371.1"/>
    <property type="molecule type" value="Genomic_DNA"/>
</dbReference>
<dbReference type="InterPro" id="IPR008841">
    <property type="entry name" value="Siphovirus-type_tail_N"/>
</dbReference>
<evidence type="ECO:0000313" key="3">
    <source>
        <dbReference type="EMBL" id="NEX77371.1"/>
    </source>
</evidence>
<dbReference type="AlphaFoldDB" id="A0A6B3TMD5"/>